<dbReference type="EMBL" id="OZ035831">
    <property type="protein sequence ID" value="CAL1616842.1"/>
    <property type="molecule type" value="Genomic_DNA"/>
</dbReference>
<sequence length="115" mass="12309">MCEAPLPTGATRSVGAATRGKVKDSRDCPDKVTVWGIGPHGDEMEVLPGQKTWERGSEKVGRKTGAEKMGGRWGRGRARTGTRRPRRPRVLLVCVGSPGAALPVPLLARLEFAGH</sequence>
<keyword evidence="3" id="KW-1185">Reference proteome</keyword>
<evidence type="ECO:0000313" key="3">
    <source>
        <dbReference type="Proteomes" id="UP001497482"/>
    </source>
</evidence>
<feature type="compositionally biased region" description="Basic and acidic residues" evidence="1">
    <location>
        <begin position="52"/>
        <end position="70"/>
    </location>
</feature>
<dbReference type="AlphaFoldDB" id="A0AAV2MTG5"/>
<protein>
    <submittedName>
        <fullName evidence="2">Uncharacterized protein</fullName>
    </submittedName>
</protein>
<reference evidence="2 3" key="1">
    <citation type="submission" date="2024-04" db="EMBL/GenBank/DDBJ databases">
        <authorList>
            <person name="Waldvogel A.-M."/>
            <person name="Schoenle A."/>
        </authorList>
    </citation>
    <scope>NUCLEOTIDE SEQUENCE [LARGE SCALE GENOMIC DNA]</scope>
</reference>
<feature type="region of interest" description="Disordered" evidence="1">
    <location>
        <begin position="1"/>
        <end position="84"/>
    </location>
</feature>
<accession>A0AAV2MTG5</accession>
<feature type="compositionally biased region" description="Basic and acidic residues" evidence="1">
    <location>
        <begin position="21"/>
        <end position="30"/>
    </location>
</feature>
<gene>
    <name evidence="2" type="ORF">KC01_LOCUS42544</name>
</gene>
<evidence type="ECO:0000313" key="2">
    <source>
        <dbReference type="EMBL" id="CAL1616842.1"/>
    </source>
</evidence>
<name>A0AAV2MTG5_KNICA</name>
<proteinExistence type="predicted"/>
<feature type="compositionally biased region" description="Basic residues" evidence="1">
    <location>
        <begin position="74"/>
        <end position="84"/>
    </location>
</feature>
<evidence type="ECO:0000256" key="1">
    <source>
        <dbReference type="SAM" id="MobiDB-lite"/>
    </source>
</evidence>
<organism evidence="2 3">
    <name type="scientific">Knipowitschia caucasica</name>
    <name type="common">Caucasian dwarf goby</name>
    <name type="synonym">Pomatoschistus caucasicus</name>
    <dbReference type="NCBI Taxonomy" id="637954"/>
    <lineage>
        <taxon>Eukaryota</taxon>
        <taxon>Metazoa</taxon>
        <taxon>Chordata</taxon>
        <taxon>Craniata</taxon>
        <taxon>Vertebrata</taxon>
        <taxon>Euteleostomi</taxon>
        <taxon>Actinopterygii</taxon>
        <taxon>Neopterygii</taxon>
        <taxon>Teleostei</taxon>
        <taxon>Neoteleostei</taxon>
        <taxon>Acanthomorphata</taxon>
        <taxon>Gobiaria</taxon>
        <taxon>Gobiiformes</taxon>
        <taxon>Gobioidei</taxon>
        <taxon>Gobiidae</taxon>
        <taxon>Gobiinae</taxon>
        <taxon>Knipowitschia</taxon>
    </lineage>
</organism>
<dbReference type="Proteomes" id="UP001497482">
    <property type="component" value="Chromosome 9"/>
</dbReference>